<sequence>MIVTHVVVARDAIRVLDNRFVWARNIDTVLTQTSNMRRGGGSAASFPKCRQAPQGRVPGRELNLEKKEAIVLESTGKICGRRCPVY</sequence>
<dbReference type="KEGG" id="ttf:THTE_2415"/>
<gene>
    <name evidence="2" type="ORF">THTE_2415</name>
</gene>
<dbReference type="AlphaFoldDB" id="A0A286RGE0"/>
<dbReference type="Proteomes" id="UP000215086">
    <property type="component" value="Chromosome"/>
</dbReference>
<protein>
    <submittedName>
        <fullName evidence="2">Uncharacterized protein</fullName>
    </submittedName>
</protein>
<accession>A0A286RGE0</accession>
<evidence type="ECO:0000313" key="2">
    <source>
        <dbReference type="EMBL" id="ASV75017.1"/>
    </source>
</evidence>
<proteinExistence type="predicted"/>
<keyword evidence="3" id="KW-1185">Reference proteome</keyword>
<feature type="region of interest" description="Disordered" evidence="1">
    <location>
        <begin position="36"/>
        <end position="55"/>
    </location>
</feature>
<organism evidence="2 3">
    <name type="scientific">Thermogutta terrifontis</name>
    <dbReference type="NCBI Taxonomy" id="1331910"/>
    <lineage>
        <taxon>Bacteria</taxon>
        <taxon>Pseudomonadati</taxon>
        <taxon>Planctomycetota</taxon>
        <taxon>Planctomycetia</taxon>
        <taxon>Pirellulales</taxon>
        <taxon>Thermoguttaceae</taxon>
        <taxon>Thermogutta</taxon>
    </lineage>
</organism>
<evidence type="ECO:0000256" key="1">
    <source>
        <dbReference type="SAM" id="MobiDB-lite"/>
    </source>
</evidence>
<name>A0A286RGE0_9BACT</name>
<reference evidence="2 3" key="1">
    <citation type="journal article" name="Front. Microbiol.">
        <title>Sugar Metabolism of the First Thermophilic Planctomycete Thermogutta terrifontis: Comparative Genomic and Transcriptomic Approaches.</title>
        <authorList>
            <person name="Elcheninov A.G."/>
            <person name="Menzel P."/>
            <person name="Gudbergsdottir S.R."/>
            <person name="Slesarev A.I."/>
            <person name="Kadnikov V.V."/>
            <person name="Krogh A."/>
            <person name="Bonch-Osmolovskaya E.A."/>
            <person name="Peng X."/>
            <person name="Kublanov I.V."/>
        </authorList>
    </citation>
    <scope>NUCLEOTIDE SEQUENCE [LARGE SCALE GENOMIC DNA]</scope>
    <source>
        <strain evidence="2 3">R1</strain>
    </source>
</reference>
<dbReference type="EMBL" id="CP018477">
    <property type="protein sequence ID" value="ASV75017.1"/>
    <property type="molecule type" value="Genomic_DNA"/>
</dbReference>
<evidence type="ECO:0000313" key="3">
    <source>
        <dbReference type="Proteomes" id="UP000215086"/>
    </source>
</evidence>